<dbReference type="Gene3D" id="3.30.565.10">
    <property type="entry name" value="Histidine kinase-like ATPase, C-terminal domain"/>
    <property type="match status" value="1"/>
</dbReference>
<evidence type="ECO:0000256" key="6">
    <source>
        <dbReference type="ARBA" id="ARBA00023012"/>
    </source>
</evidence>
<dbReference type="InterPro" id="IPR050351">
    <property type="entry name" value="BphY/WalK/GraS-like"/>
</dbReference>
<evidence type="ECO:0000256" key="2">
    <source>
        <dbReference type="ARBA" id="ARBA00012438"/>
    </source>
</evidence>
<dbReference type="InterPro" id="IPR005467">
    <property type="entry name" value="His_kinase_dom"/>
</dbReference>
<dbReference type="EC" id="2.7.13.3" evidence="2"/>
<evidence type="ECO:0000259" key="10">
    <source>
        <dbReference type="PROSITE" id="PS50112"/>
    </source>
</evidence>
<dbReference type="Gene3D" id="1.10.287.130">
    <property type="match status" value="1"/>
</dbReference>
<dbReference type="Proteomes" id="UP000014174">
    <property type="component" value="Unassembled WGS sequence"/>
</dbReference>
<keyword evidence="5" id="KW-0418">Kinase</keyword>
<name>R9GWZ6_9SPHI</name>
<evidence type="ECO:0000313" key="12">
    <source>
        <dbReference type="EMBL" id="EOR96148.1"/>
    </source>
</evidence>
<organism evidence="12 13">
    <name type="scientific">Arcticibacter svalbardensis MN12-7</name>
    <dbReference type="NCBI Taxonomy" id="1150600"/>
    <lineage>
        <taxon>Bacteria</taxon>
        <taxon>Pseudomonadati</taxon>
        <taxon>Bacteroidota</taxon>
        <taxon>Sphingobacteriia</taxon>
        <taxon>Sphingobacteriales</taxon>
        <taxon>Sphingobacteriaceae</taxon>
        <taxon>Arcticibacter</taxon>
    </lineage>
</organism>
<dbReference type="STRING" id="1150600.ADIARSV_0661"/>
<keyword evidence="7" id="KW-0472">Membrane</keyword>
<dbReference type="SUPFAM" id="SSF55874">
    <property type="entry name" value="ATPase domain of HSP90 chaperone/DNA topoisomerase II/histidine kinase"/>
    <property type="match status" value="1"/>
</dbReference>
<protein>
    <recommendedName>
        <fullName evidence="2">histidine kinase</fullName>
        <ecNumber evidence="2">2.7.13.3</ecNumber>
    </recommendedName>
</protein>
<feature type="domain" description="PAS" evidence="10">
    <location>
        <begin position="350"/>
        <end position="392"/>
    </location>
</feature>
<dbReference type="Pfam" id="PF00512">
    <property type="entry name" value="HisKA"/>
    <property type="match status" value="1"/>
</dbReference>
<dbReference type="PANTHER" id="PTHR45453">
    <property type="entry name" value="PHOSPHATE REGULON SENSOR PROTEIN PHOR"/>
    <property type="match status" value="1"/>
</dbReference>
<dbReference type="OrthoDB" id="9813151at2"/>
<dbReference type="SMART" id="SM00387">
    <property type="entry name" value="HATPase_c"/>
    <property type="match status" value="1"/>
</dbReference>
<feature type="domain" description="Histidine kinase" evidence="9">
    <location>
        <begin position="487"/>
        <end position="700"/>
    </location>
</feature>
<keyword evidence="6" id="KW-0902">Two-component regulatory system</keyword>
<evidence type="ECO:0000256" key="7">
    <source>
        <dbReference type="ARBA" id="ARBA00023136"/>
    </source>
</evidence>
<dbReference type="InterPro" id="IPR003594">
    <property type="entry name" value="HATPase_dom"/>
</dbReference>
<dbReference type="PROSITE" id="PS50112">
    <property type="entry name" value="PAS"/>
    <property type="match status" value="1"/>
</dbReference>
<evidence type="ECO:0000256" key="5">
    <source>
        <dbReference type="ARBA" id="ARBA00022777"/>
    </source>
</evidence>
<dbReference type="EMBL" id="AQPN01000023">
    <property type="protein sequence ID" value="EOR96148.1"/>
    <property type="molecule type" value="Genomic_DNA"/>
</dbReference>
<dbReference type="SMART" id="SM00091">
    <property type="entry name" value="PAS"/>
    <property type="match status" value="3"/>
</dbReference>
<comment type="catalytic activity">
    <reaction evidence="1">
        <text>ATP + protein L-histidine = ADP + protein N-phospho-L-histidine.</text>
        <dbReference type="EC" id="2.7.13.3"/>
    </reaction>
</comment>
<evidence type="ECO:0000256" key="1">
    <source>
        <dbReference type="ARBA" id="ARBA00000085"/>
    </source>
</evidence>
<dbReference type="GO" id="GO:0005886">
    <property type="term" value="C:plasma membrane"/>
    <property type="evidence" value="ECO:0007669"/>
    <property type="project" value="TreeGrafter"/>
</dbReference>
<keyword evidence="8" id="KW-0175">Coiled coil</keyword>
<dbReference type="PRINTS" id="PR00344">
    <property type="entry name" value="BCTRLSENSOR"/>
</dbReference>
<dbReference type="Pfam" id="PF13188">
    <property type="entry name" value="PAS_8"/>
    <property type="match status" value="1"/>
</dbReference>
<dbReference type="Pfam" id="PF02518">
    <property type="entry name" value="HATPase_c"/>
    <property type="match status" value="1"/>
</dbReference>
<evidence type="ECO:0000259" key="11">
    <source>
        <dbReference type="PROSITE" id="PS50113"/>
    </source>
</evidence>
<evidence type="ECO:0000256" key="3">
    <source>
        <dbReference type="ARBA" id="ARBA00022553"/>
    </source>
</evidence>
<gene>
    <name evidence="12" type="ORF">ADIARSV_0661</name>
</gene>
<dbReference type="InterPro" id="IPR004358">
    <property type="entry name" value="Sig_transdc_His_kin-like_C"/>
</dbReference>
<dbReference type="FunFam" id="3.30.565.10:FF:000006">
    <property type="entry name" value="Sensor histidine kinase WalK"/>
    <property type="match status" value="1"/>
</dbReference>
<dbReference type="Gene3D" id="3.30.450.20">
    <property type="entry name" value="PAS domain"/>
    <property type="match status" value="3"/>
</dbReference>
<evidence type="ECO:0000313" key="13">
    <source>
        <dbReference type="Proteomes" id="UP000014174"/>
    </source>
</evidence>
<dbReference type="InterPro" id="IPR000700">
    <property type="entry name" value="PAS-assoc_C"/>
</dbReference>
<dbReference type="InterPro" id="IPR036097">
    <property type="entry name" value="HisK_dim/P_sf"/>
</dbReference>
<dbReference type="PANTHER" id="PTHR45453:SF1">
    <property type="entry name" value="PHOSPHATE REGULON SENSOR PROTEIN PHOR"/>
    <property type="match status" value="1"/>
</dbReference>
<dbReference type="NCBIfam" id="TIGR00229">
    <property type="entry name" value="sensory_box"/>
    <property type="match status" value="1"/>
</dbReference>
<feature type="coiled-coil region" evidence="8">
    <location>
        <begin position="161"/>
        <end position="195"/>
    </location>
</feature>
<dbReference type="PATRIC" id="fig|1150600.3.peg.650"/>
<dbReference type="CDD" id="cd00082">
    <property type="entry name" value="HisKA"/>
    <property type="match status" value="1"/>
</dbReference>
<proteinExistence type="predicted"/>
<dbReference type="SUPFAM" id="SSF47384">
    <property type="entry name" value="Homodimeric domain of signal transducing histidine kinase"/>
    <property type="match status" value="1"/>
</dbReference>
<evidence type="ECO:0000256" key="4">
    <source>
        <dbReference type="ARBA" id="ARBA00022679"/>
    </source>
</evidence>
<dbReference type="InterPro" id="IPR035965">
    <property type="entry name" value="PAS-like_dom_sf"/>
</dbReference>
<dbReference type="AlphaFoldDB" id="R9GWZ6"/>
<sequence>MDKDWFYTSVQFQDFFKKSNQSLILKVELPHFKVLAVSDHYLDLLHISRSKILNLDIFNVFPGSQVDPSEKEKVISSFMRVIKNKVMDEMPVFKYEIVVDETGLPETFYWSNVNEPILDEEGNVAYLINTTANISTQVLQEQILQKSIQYEAALVREQTMNEELMSSNEQLYATNQELQQTQDKLHLLNKELEERVASRTKALSISEARARYMLADAPVGIAVLTRSELIVESANDKMLEFWGKDKTILGKPLHIAIPEIEKQSFLDVLHNVFTSGQPYSAQETQINFERQGMLVENFYTFVYHPLKNESGATESIMIVANEVSEQVRARQHLEQIIEEKNTLEITLMENQQRLQSILDTMAEGVGIVDVQGKMVYANLMAQKILGIDTNDINNLTFISDSKWQNLRIDGSPLPEADHPMAVMMSTGMPIYDQEIAVQPIGRERFYISINAAPLLDQDGNLTGGIGTFMDVTNRRKLIQQKDEFISIASHELKTPVTSLKASLQLMDRMKENPSPAILRNLIIQSNRSLEKLNNLVSDLLNVNRIAQGQLQLNRTRFSLAQMINDCCNHVRTAGTHEISLEGDINVEIYADEHQLDQVLINFVNNAVKYAPDSKHIRIVIEKKEAFVKVSVIDNGPGISPEMIPHIFNRYYRADYSGVQFSGLGLGLYINSEIINKHGGDIGVNSDIGQGSTFWFTLPLD</sequence>
<accession>R9GWZ6</accession>
<dbReference type="CDD" id="cd00075">
    <property type="entry name" value="HATPase"/>
    <property type="match status" value="1"/>
</dbReference>
<dbReference type="PROSITE" id="PS50113">
    <property type="entry name" value="PAC"/>
    <property type="match status" value="1"/>
</dbReference>
<keyword evidence="4" id="KW-0808">Transferase</keyword>
<comment type="caution">
    <text evidence="12">The sequence shown here is derived from an EMBL/GenBank/DDBJ whole genome shotgun (WGS) entry which is preliminary data.</text>
</comment>
<dbReference type="InterPro" id="IPR000014">
    <property type="entry name" value="PAS"/>
</dbReference>
<dbReference type="InterPro" id="IPR036890">
    <property type="entry name" value="HATPase_C_sf"/>
</dbReference>
<dbReference type="Pfam" id="PF13426">
    <property type="entry name" value="PAS_9"/>
    <property type="match status" value="2"/>
</dbReference>
<dbReference type="GO" id="GO:0004721">
    <property type="term" value="F:phosphoprotein phosphatase activity"/>
    <property type="evidence" value="ECO:0007669"/>
    <property type="project" value="TreeGrafter"/>
</dbReference>
<dbReference type="GO" id="GO:0016036">
    <property type="term" value="P:cellular response to phosphate starvation"/>
    <property type="evidence" value="ECO:0007669"/>
    <property type="project" value="TreeGrafter"/>
</dbReference>
<dbReference type="RefSeq" id="WP_016193909.1">
    <property type="nucleotide sequence ID" value="NZ_AQPN01000023.1"/>
</dbReference>
<dbReference type="PROSITE" id="PS50109">
    <property type="entry name" value="HIS_KIN"/>
    <property type="match status" value="1"/>
</dbReference>
<keyword evidence="3" id="KW-0597">Phosphoprotein</keyword>
<dbReference type="eggNOG" id="COG5002">
    <property type="taxonomic scope" value="Bacteria"/>
</dbReference>
<dbReference type="InterPro" id="IPR003661">
    <property type="entry name" value="HisK_dim/P_dom"/>
</dbReference>
<evidence type="ECO:0000256" key="8">
    <source>
        <dbReference type="SAM" id="Coils"/>
    </source>
</evidence>
<dbReference type="GO" id="GO:0000155">
    <property type="term" value="F:phosphorelay sensor kinase activity"/>
    <property type="evidence" value="ECO:0007669"/>
    <property type="project" value="InterPro"/>
</dbReference>
<dbReference type="SUPFAM" id="SSF55785">
    <property type="entry name" value="PYP-like sensor domain (PAS domain)"/>
    <property type="match status" value="2"/>
</dbReference>
<dbReference type="SMART" id="SM00388">
    <property type="entry name" value="HisKA"/>
    <property type="match status" value="1"/>
</dbReference>
<reference evidence="12 13" key="1">
    <citation type="journal article" date="2013" name="Genome Announc.">
        <title>Draft Genome Sequence of Arcticibacter svalbardensis Strain MN12-7T, a Member of the Family Sphingobacteriaceae Isolated from an Arctic Soil Sample.</title>
        <authorList>
            <person name="Shivaji S."/>
            <person name="Ara S."/>
            <person name="Prasad S."/>
            <person name="Manasa B.P."/>
            <person name="Begum Z."/>
            <person name="Singh A."/>
            <person name="Kumar Pinnaka A."/>
        </authorList>
    </citation>
    <scope>NUCLEOTIDE SEQUENCE [LARGE SCALE GENOMIC DNA]</scope>
    <source>
        <strain evidence="12 13">MN12-7</strain>
    </source>
</reference>
<feature type="domain" description="PAC" evidence="11">
    <location>
        <begin position="431"/>
        <end position="483"/>
    </location>
</feature>
<evidence type="ECO:0000259" key="9">
    <source>
        <dbReference type="PROSITE" id="PS50109"/>
    </source>
</evidence>
<keyword evidence="13" id="KW-1185">Reference proteome</keyword>